<accession>A0A829M939</accession>
<dbReference type="EMBL" id="AYTF01000002">
    <property type="protein sequence ID" value="ESV62485.1"/>
    <property type="molecule type" value="Genomic_DNA"/>
</dbReference>
<evidence type="ECO:0000313" key="1">
    <source>
        <dbReference type="EMBL" id="ESV62485.1"/>
    </source>
</evidence>
<gene>
    <name evidence="1" type="ORF">L833_4890</name>
</gene>
<dbReference type="Proteomes" id="UP000018502">
    <property type="component" value="Unassembled WGS sequence"/>
</dbReference>
<name>A0A829M939_9MYCO</name>
<dbReference type="AlphaFoldDB" id="A0A829M939"/>
<protein>
    <submittedName>
        <fullName evidence="1">Uncharacterized protein</fullName>
    </submittedName>
</protein>
<sequence>MGSALAVDARPSARPADAKAAIDAPMKTLVIRDILNSNAVSLDVVTGVKRQGNPLRVLLK</sequence>
<comment type="caution">
    <text evidence="1">The sequence shown here is derived from an EMBL/GenBank/DDBJ whole genome shotgun (WGS) entry which is preliminary data.</text>
</comment>
<evidence type="ECO:0000313" key="2">
    <source>
        <dbReference type="Proteomes" id="UP000018502"/>
    </source>
</evidence>
<proteinExistence type="predicted"/>
<reference evidence="1 2" key="1">
    <citation type="journal article" date="2014" name="Emerg. Infect. Dis.">
        <title>High-level Relatedness among Mycobacterium abscessus subsp. massiliense Strains from Widely Separated Outbreaks.</title>
        <authorList>
            <person name="Tettelin H."/>
            <person name="Davidson R.M."/>
            <person name="Agrawal S."/>
            <person name="Aitken M.L."/>
            <person name="Shallom S."/>
            <person name="Hasan N.A."/>
            <person name="Strong M."/>
            <person name="Nogueira de Moura V.C."/>
            <person name="De Groote M.A."/>
            <person name="Duarte R.S."/>
            <person name="Hine E."/>
            <person name="Parankush S."/>
            <person name="Su Q."/>
            <person name="Daugherty S.C."/>
            <person name="Fraser C.M."/>
            <person name="Brown-Elliott B.A."/>
            <person name="Wallace R.J.Jr."/>
            <person name="Holland S.M."/>
            <person name="Sampaio E.P."/>
            <person name="Olivier K.N."/>
            <person name="Jackson M."/>
            <person name="Zelazny A.M."/>
        </authorList>
    </citation>
    <scope>NUCLEOTIDE SEQUENCE [LARGE SCALE GENOMIC DNA]</scope>
    <source>
        <strain evidence="1 2">MAB_091912_2446</strain>
    </source>
</reference>
<organism evidence="1 2">
    <name type="scientific">Mycobacteroides abscessus MAB_091912_2446</name>
    <dbReference type="NCBI Taxonomy" id="1335414"/>
    <lineage>
        <taxon>Bacteria</taxon>
        <taxon>Bacillati</taxon>
        <taxon>Actinomycetota</taxon>
        <taxon>Actinomycetes</taxon>
        <taxon>Mycobacteriales</taxon>
        <taxon>Mycobacteriaceae</taxon>
        <taxon>Mycobacteroides</taxon>
        <taxon>Mycobacteroides abscessus</taxon>
    </lineage>
</organism>